<evidence type="ECO:0000256" key="2">
    <source>
        <dbReference type="ARBA" id="ARBA00009023"/>
    </source>
</evidence>
<comment type="subcellular location">
    <subcellularLocation>
        <location evidence="1">Cell envelope</location>
    </subcellularLocation>
</comment>
<dbReference type="EMBL" id="MIGB01000020">
    <property type="protein sequence ID" value="OSY38892.1"/>
    <property type="molecule type" value="Genomic_DNA"/>
</dbReference>
<dbReference type="Proteomes" id="UP000194360">
    <property type="component" value="Unassembled WGS sequence"/>
</dbReference>
<dbReference type="PROSITE" id="PS51257">
    <property type="entry name" value="PROKAR_LIPOPROTEIN"/>
    <property type="match status" value="1"/>
</dbReference>
<accession>A0A1Y2MUN1</accession>
<protein>
    <submittedName>
        <fullName evidence="6">2,3-diketo-L-gulonate-binding periplasmic protein YiaO</fullName>
    </submittedName>
</protein>
<name>A0A1Y2MUN1_PSEAH</name>
<dbReference type="InterPro" id="IPR038404">
    <property type="entry name" value="TRAP_DctP_sf"/>
</dbReference>
<dbReference type="GO" id="GO:0055085">
    <property type="term" value="P:transmembrane transport"/>
    <property type="evidence" value="ECO:0007669"/>
    <property type="project" value="InterPro"/>
</dbReference>
<dbReference type="PIRSF" id="PIRSF006470">
    <property type="entry name" value="DctB"/>
    <property type="match status" value="1"/>
</dbReference>
<reference evidence="6 7" key="1">
    <citation type="submission" date="2016-09" db="EMBL/GenBank/DDBJ databases">
        <title>Pseudonocardia autotrophica DSM535, a candidate organism with high potential of specific P450 cytochromes.</title>
        <authorList>
            <person name="Grumaz C."/>
            <person name="Vainshtein Y."/>
            <person name="Kirstahler P."/>
            <person name="Sohn K."/>
        </authorList>
    </citation>
    <scope>NUCLEOTIDE SEQUENCE [LARGE SCALE GENOMIC DNA]</scope>
    <source>
        <strain evidence="6 7">DSM 535</strain>
    </source>
</reference>
<dbReference type="InterPro" id="IPR004682">
    <property type="entry name" value="TRAP_DctP"/>
</dbReference>
<evidence type="ECO:0000313" key="7">
    <source>
        <dbReference type="Proteomes" id="UP000194360"/>
    </source>
</evidence>
<dbReference type="CDD" id="cd13603">
    <property type="entry name" value="PBP2_TRAP_Siap_TeaA_like"/>
    <property type="match status" value="1"/>
</dbReference>
<evidence type="ECO:0000256" key="1">
    <source>
        <dbReference type="ARBA" id="ARBA00004196"/>
    </source>
</evidence>
<comment type="similarity">
    <text evidence="2">Belongs to the bacterial solute-binding protein 7 family.</text>
</comment>
<evidence type="ECO:0000313" key="6">
    <source>
        <dbReference type="EMBL" id="OSY38892.1"/>
    </source>
</evidence>
<keyword evidence="3" id="KW-0813">Transport</keyword>
<dbReference type="PROSITE" id="PS51318">
    <property type="entry name" value="TAT"/>
    <property type="match status" value="1"/>
</dbReference>
<sequence length="349" mass="38972">MSGYRRVAPLNRRSFLRGMGAIAAVGGLTACSSAAPLAGRSEYTITVGHPSQSDHFHVASFNHFKDLVEERSSGRIAVRFYPDGIFGGDRETIESVQMRYLQLGFSPSSSVAAFVPQMSIWDVPFLFDSLEHAYATLDSPFGQRILAETREFNMLGLGYWDNGFRHLSTRATKVESLADLRGLSVRVLENPVHIRAWRSVGANPTPMAFGEVYVGLQQGTIDAQENALPNIETARFYEVQRYVMLTQHIYGPQPFYINTDFFEDLPEDLQEVVVSSELDARQVCRDRSQGADEQATRTISESGSEIVELTPDQRAEFAEPMQEGAEAYLRGVVGEELIDELHDVVREYA</sequence>
<dbReference type="NCBIfam" id="NF037995">
    <property type="entry name" value="TRAP_S1"/>
    <property type="match status" value="1"/>
</dbReference>
<dbReference type="AlphaFoldDB" id="A0A1Y2MUN1"/>
<proteinExistence type="inferred from homology"/>
<evidence type="ECO:0000256" key="5">
    <source>
        <dbReference type="SAM" id="SignalP"/>
    </source>
</evidence>
<keyword evidence="7" id="KW-1185">Reference proteome</keyword>
<dbReference type="InterPro" id="IPR018389">
    <property type="entry name" value="DctP_fam"/>
</dbReference>
<dbReference type="NCBIfam" id="TIGR00787">
    <property type="entry name" value="dctP"/>
    <property type="match status" value="1"/>
</dbReference>
<comment type="caution">
    <text evidence="6">The sequence shown here is derived from an EMBL/GenBank/DDBJ whole genome shotgun (WGS) entry which is preliminary data.</text>
</comment>
<dbReference type="PANTHER" id="PTHR33376:SF4">
    <property type="entry name" value="SIALIC ACID-BINDING PERIPLASMIC PROTEIN SIAP"/>
    <property type="match status" value="1"/>
</dbReference>
<dbReference type="GO" id="GO:0030288">
    <property type="term" value="C:outer membrane-bounded periplasmic space"/>
    <property type="evidence" value="ECO:0007669"/>
    <property type="project" value="InterPro"/>
</dbReference>
<evidence type="ECO:0000256" key="3">
    <source>
        <dbReference type="ARBA" id="ARBA00022448"/>
    </source>
</evidence>
<dbReference type="Pfam" id="PF03480">
    <property type="entry name" value="DctP"/>
    <property type="match status" value="1"/>
</dbReference>
<dbReference type="Gene3D" id="3.40.190.170">
    <property type="entry name" value="Bacterial extracellular solute-binding protein, family 7"/>
    <property type="match status" value="1"/>
</dbReference>
<dbReference type="PANTHER" id="PTHR33376">
    <property type="match status" value="1"/>
</dbReference>
<organism evidence="6 7">
    <name type="scientific">Pseudonocardia autotrophica</name>
    <name type="common">Amycolata autotrophica</name>
    <name type="synonym">Nocardia autotrophica</name>
    <dbReference type="NCBI Taxonomy" id="2074"/>
    <lineage>
        <taxon>Bacteria</taxon>
        <taxon>Bacillati</taxon>
        <taxon>Actinomycetota</taxon>
        <taxon>Actinomycetes</taxon>
        <taxon>Pseudonocardiales</taxon>
        <taxon>Pseudonocardiaceae</taxon>
        <taxon>Pseudonocardia</taxon>
    </lineage>
</organism>
<dbReference type="STRING" id="2074.BG845_03764"/>
<gene>
    <name evidence="6" type="primary">yiaO_3</name>
    <name evidence="6" type="ORF">BG845_03764</name>
</gene>
<feature type="chain" id="PRO_5012598681" evidence="5">
    <location>
        <begin position="24"/>
        <end position="349"/>
    </location>
</feature>
<feature type="signal peptide" evidence="5">
    <location>
        <begin position="1"/>
        <end position="23"/>
    </location>
</feature>
<dbReference type="InterPro" id="IPR006311">
    <property type="entry name" value="TAT_signal"/>
</dbReference>
<keyword evidence="4 5" id="KW-0732">Signal</keyword>
<evidence type="ECO:0000256" key="4">
    <source>
        <dbReference type="ARBA" id="ARBA00022729"/>
    </source>
</evidence>